<protein>
    <submittedName>
        <fullName evidence="4">Galactose mutarotase</fullName>
    </submittedName>
</protein>
<dbReference type="AlphaFoldDB" id="A0A8J7WED7"/>
<dbReference type="InterPro" id="IPR047215">
    <property type="entry name" value="Galactose_mutarotase-like"/>
</dbReference>
<reference evidence="4" key="1">
    <citation type="submission" date="2021-04" db="EMBL/GenBank/DDBJ databases">
        <authorList>
            <person name="Yoon J."/>
        </authorList>
    </citation>
    <scope>NUCLEOTIDE SEQUENCE</scope>
    <source>
        <strain evidence="4">KMU-90</strain>
    </source>
</reference>
<dbReference type="CDD" id="cd09019">
    <property type="entry name" value="galactose_mutarotase_like"/>
    <property type="match status" value="1"/>
</dbReference>
<dbReference type="EMBL" id="JAGTUU010000002">
    <property type="protein sequence ID" value="MBS0123568.1"/>
    <property type="molecule type" value="Genomic_DNA"/>
</dbReference>
<comment type="caution">
    <text evidence="4">The sequence shown here is derived from an EMBL/GenBank/DDBJ whole genome shotgun (WGS) entry which is preliminary data.</text>
</comment>
<keyword evidence="5" id="KW-1185">Reference proteome</keyword>
<dbReference type="GO" id="GO:0033499">
    <property type="term" value="P:galactose catabolic process via UDP-galactose, Leloir pathway"/>
    <property type="evidence" value="ECO:0007669"/>
    <property type="project" value="TreeGrafter"/>
</dbReference>
<dbReference type="Gene3D" id="2.70.98.10">
    <property type="match status" value="1"/>
</dbReference>
<dbReference type="InterPro" id="IPR008183">
    <property type="entry name" value="Aldose_1/G6P_1-epimerase"/>
</dbReference>
<accession>A0A8J7WED7</accession>
<organism evidence="4 5">
    <name type="scientific">Thetidibacter halocola</name>
    <dbReference type="NCBI Taxonomy" id="2827239"/>
    <lineage>
        <taxon>Bacteria</taxon>
        <taxon>Pseudomonadati</taxon>
        <taxon>Pseudomonadota</taxon>
        <taxon>Alphaproteobacteria</taxon>
        <taxon>Rhodobacterales</taxon>
        <taxon>Roseobacteraceae</taxon>
        <taxon>Thetidibacter</taxon>
    </lineage>
</organism>
<keyword evidence="2" id="KW-0413">Isomerase</keyword>
<dbReference type="InterPro" id="IPR014718">
    <property type="entry name" value="GH-type_carb-bd"/>
</dbReference>
<proteinExistence type="inferred from homology"/>
<name>A0A8J7WED7_9RHOB</name>
<comment type="similarity">
    <text evidence="1">Belongs to the aldose epimerase family.</text>
</comment>
<evidence type="ECO:0000256" key="2">
    <source>
        <dbReference type="ARBA" id="ARBA00023235"/>
    </source>
</evidence>
<evidence type="ECO:0000313" key="4">
    <source>
        <dbReference type="EMBL" id="MBS0123568.1"/>
    </source>
</evidence>
<keyword evidence="3" id="KW-0119">Carbohydrate metabolism</keyword>
<gene>
    <name evidence="4" type="ORF">KB874_05425</name>
</gene>
<dbReference type="GO" id="GO:0030246">
    <property type="term" value="F:carbohydrate binding"/>
    <property type="evidence" value="ECO:0007669"/>
    <property type="project" value="InterPro"/>
</dbReference>
<evidence type="ECO:0000256" key="1">
    <source>
        <dbReference type="ARBA" id="ARBA00006206"/>
    </source>
</evidence>
<dbReference type="GO" id="GO:0006006">
    <property type="term" value="P:glucose metabolic process"/>
    <property type="evidence" value="ECO:0007669"/>
    <property type="project" value="TreeGrafter"/>
</dbReference>
<dbReference type="InterPro" id="IPR011013">
    <property type="entry name" value="Gal_mutarotase_sf_dom"/>
</dbReference>
<dbReference type="GO" id="GO:0004034">
    <property type="term" value="F:aldose 1-epimerase activity"/>
    <property type="evidence" value="ECO:0007669"/>
    <property type="project" value="TreeGrafter"/>
</dbReference>
<sequence length="327" mass="35539">MTDRFGTAPDGSPVQCVQLRADWGNAAVMTWGASLQDFRLSAVDRSLLLGSPDFDAYPQAMRYYGAIVGPVANRIAGGRFTLNGQVCELDRNEGGATTLHGGSTGLSQRNWRITEASETSVTLEIDHPYGLGGFPGPIAVSATYALRDEATLEITIRGQAAAPCLFNPAFHGYWNLDGTADLSRHRLTIHADRYLPVDARMIPTNPVSLDGSDFDHRQPRAPHPDVDHNFCIAETRGPLRPHAVLEAGGIRMDLQSTEPGLQVYSAARMDTAPWPGHTGRPYGHNAGLALEPQGWPDAPNRADFPPVRLEPGANYIQQSLFRFSRTA</sequence>
<dbReference type="Proteomes" id="UP000681356">
    <property type="component" value="Unassembled WGS sequence"/>
</dbReference>
<evidence type="ECO:0000256" key="3">
    <source>
        <dbReference type="ARBA" id="ARBA00023277"/>
    </source>
</evidence>
<dbReference type="SUPFAM" id="SSF74650">
    <property type="entry name" value="Galactose mutarotase-like"/>
    <property type="match status" value="1"/>
</dbReference>
<dbReference type="Pfam" id="PF01263">
    <property type="entry name" value="Aldose_epim"/>
    <property type="match status" value="1"/>
</dbReference>
<evidence type="ECO:0000313" key="5">
    <source>
        <dbReference type="Proteomes" id="UP000681356"/>
    </source>
</evidence>
<dbReference type="PANTHER" id="PTHR10091">
    <property type="entry name" value="ALDOSE-1-EPIMERASE"/>
    <property type="match status" value="1"/>
</dbReference>
<dbReference type="RefSeq" id="WP_212535541.1">
    <property type="nucleotide sequence ID" value="NZ_JAGTUU010000002.1"/>
</dbReference>
<dbReference type="PANTHER" id="PTHR10091:SF0">
    <property type="entry name" value="GALACTOSE MUTAROTASE"/>
    <property type="match status" value="1"/>
</dbReference>